<dbReference type="InterPro" id="IPR024789">
    <property type="entry name" value="APC4"/>
</dbReference>
<dbReference type="GO" id="GO:0031145">
    <property type="term" value="P:anaphase-promoting complex-dependent catabolic process"/>
    <property type="evidence" value="ECO:0007669"/>
    <property type="project" value="InterPro"/>
</dbReference>
<dbReference type="AlphaFoldDB" id="A0A0X3NU47"/>
<proteinExistence type="predicted"/>
<gene>
    <name evidence="7" type="primary">APC4</name>
    <name evidence="7" type="ORF">TR160901</name>
</gene>
<accession>A0A0X3NU47</accession>
<protein>
    <recommendedName>
        <fullName evidence="1">Anaphase-promoting complex subunit 4</fullName>
    </recommendedName>
</protein>
<evidence type="ECO:0000313" key="7">
    <source>
        <dbReference type="EMBL" id="JAP42873.1"/>
    </source>
</evidence>
<reference evidence="7" key="1">
    <citation type="submission" date="2016-01" db="EMBL/GenBank/DDBJ databases">
        <title>Reference transcriptome for the parasite Schistocephalus solidus: insights into the molecular evolution of parasitism.</title>
        <authorList>
            <person name="Hebert F.O."/>
            <person name="Grambauer S."/>
            <person name="Barber I."/>
            <person name="Landry C.R."/>
            <person name="Aubin-Horth N."/>
        </authorList>
    </citation>
    <scope>NUCLEOTIDE SEQUENCE</scope>
</reference>
<evidence type="ECO:0000256" key="4">
    <source>
        <dbReference type="ARBA" id="ARBA00022786"/>
    </source>
</evidence>
<evidence type="ECO:0000256" key="1">
    <source>
        <dbReference type="ARBA" id="ARBA00016067"/>
    </source>
</evidence>
<dbReference type="InterPro" id="IPR024790">
    <property type="entry name" value="APC4_long_dom"/>
</dbReference>
<dbReference type="GO" id="GO:0051301">
    <property type="term" value="P:cell division"/>
    <property type="evidence" value="ECO:0007669"/>
    <property type="project" value="UniProtKB-KW"/>
</dbReference>
<dbReference type="GO" id="GO:0034399">
    <property type="term" value="C:nuclear periphery"/>
    <property type="evidence" value="ECO:0007669"/>
    <property type="project" value="TreeGrafter"/>
</dbReference>
<name>A0A0X3NU47_SCHSO</name>
<dbReference type="Pfam" id="PF12896">
    <property type="entry name" value="ANAPC4"/>
    <property type="match status" value="1"/>
</dbReference>
<keyword evidence="5" id="KW-0131">Cell cycle</keyword>
<keyword evidence="3" id="KW-0498">Mitosis</keyword>
<dbReference type="PANTHER" id="PTHR13260:SF0">
    <property type="entry name" value="ANAPHASE-PROMOTING COMPLEX SUBUNIT 4"/>
    <property type="match status" value="1"/>
</dbReference>
<dbReference type="EMBL" id="GEEE01020352">
    <property type="protein sequence ID" value="JAP42873.1"/>
    <property type="molecule type" value="Transcribed_RNA"/>
</dbReference>
<keyword evidence="2" id="KW-0132">Cell division</keyword>
<keyword evidence="4" id="KW-0833">Ubl conjugation pathway</keyword>
<evidence type="ECO:0000256" key="5">
    <source>
        <dbReference type="ARBA" id="ARBA00023306"/>
    </source>
</evidence>
<dbReference type="GO" id="GO:0070979">
    <property type="term" value="P:protein K11-linked ubiquitination"/>
    <property type="evidence" value="ECO:0007669"/>
    <property type="project" value="TreeGrafter"/>
</dbReference>
<dbReference type="PANTHER" id="PTHR13260">
    <property type="entry name" value="ANAPHASE PROMOTING COMPLEX SUBUNIT 4 APC4"/>
    <property type="match status" value="1"/>
</dbReference>
<sequence length="684" mass="77233">MPWLYLQSNTLSISSHSIISEVSNHQKVFQLSKTFLDPDSKLSVLLVYLDGCIRLFGCGVYEIARVDTNSFNRTFLQSFLAADLSSLYHLTTTTDKNSCLELQLHKLDTRPLSTLRRPLKHLSFHISALLHCKQILLWSLKQLKNAWENTLLELDTKLTAYARERLHASASWSLRNELLEIILFGHISSAFQKFLATEWTSNSIRRAGVTMLKAYESMKAITFQQLQFGLMRLIFEASEFLGFARNRYHYHLFNISETTILHLIRDAGATLQKAQELHLVVEHCSQYLRPFFKWLYGVAVTSTKIDSDKNAQKITSQERDLIINFVTEKLRPLIVDGELKSYQIELVEQYIRNGRVTKSVDEIFGIHPQSEHFKRSKLKDLIPLPDDLESEIIPDGVFKPTNCSLADLIEETLASQIDLIASASWHDNPPCSLLSADPETVCLTSDLPHPSSNPPSAPLLLRVCSSTCQPIPDQFDSSSPSSPDLPSGTTACSNKIAVVRLSNPPTAQSDSILLYTFDRTDSFANCPQSVIRLNFDRFVNDDNPQNITYRIQDLQFFGPDILVVLLYRDSLPADDLIASPPPSSQSVSRGLQWFIFLPLDETLKCSTGSCVNVSQIVTSRRQVHPLPRKPNWFAVNGDRKTLFVMFDAICRVYIMEKFEADADVSTTVDDGSLLETSPTPMSDD</sequence>
<evidence type="ECO:0000256" key="2">
    <source>
        <dbReference type="ARBA" id="ARBA00022618"/>
    </source>
</evidence>
<feature type="domain" description="Anaphase-promoting complex subunit 4 long" evidence="6">
    <location>
        <begin position="104"/>
        <end position="298"/>
    </location>
</feature>
<evidence type="ECO:0000256" key="3">
    <source>
        <dbReference type="ARBA" id="ARBA00022776"/>
    </source>
</evidence>
<evidence type="ECO:0000259" key="6">
    <source>
        <dbReference type="Pfam" id="PF12896"/>
    </source>
</evidence>
<organism evidence="7">
    <name type="scientific">Schistocephalus solidus</name>
    <name type="common">Tapeworm</name>
    <dbReference type="NCBI Taxonomy" id="70667"/>
    <lineage>
        <taxon>Eukaryota</taxon>
        <taxon>Metazoa</taxon>
        <taxon>Spiralia</taxon>
        <taxon>Lophotrochozoa</taxon>
        <taxon>Platyhelminthes</taxon>
        <taxon>Cestoda</taxon>
        <taxon>Eucestoda</taxon>
        <taxon>Diphyllobothriidea</taxon>
        <taxon>Diphyllobothriidae</taxon>
        <taxon>Schistocephalus</taxon>
    </lineage>
</organism>
<dbReference type="GO" id="GO:0005680">
    <property type="term" value="C:anaphase-promoting complex"/>
    <property type="evidence" value="ECO:0007669"/>
    <property type="project" value="InterPro"/>
</dbReference>